<evidence type="ECO:0000313" key="3">
    <source>
        <dbReference type="Proteomes" id="UP000664859"/>
    </source>
</evidence>
<protein>
    <submittedName>
        <fullName evidence="2">YCII-related</fullName>
    </submittedName>
</protein>
<accession>A0A835Z4J4</accession>
<dbReference type="SUPFAM" id="SSF54909">
    <property type="entry name" value="Dimeric alpha+beta barrel"/>
    <property type="match status" value="1"/>
</dbReference>
<comment type="caution">
    <text evidence="2">The sequence shown here is derived from an EMBL/GenBank/DDBJ whole genome shotgun (WGS) entry which is preliminary data.</text>
</comment>
<reference evidence="2" key="1">
    <citation type="submission" date="2021-02" db="EMBL/GenBank/DDBJ databases">
        <title>First Annotated Genome of the Yellow-green Alga Tribonema minus.</title>
        <authorList>
            <person name="Mahan K.M."/>
        </authorList>
    </citation>
    <scope>NUCLEOTIDE SEQUENCE</scope>
    <source>
        <strain evidence="2">UTEX B ZZ1240</strain>
    </source>
</reference>
<keyword evidence="3" id="KW-1185">Reference proteome</keyword>
<gene>
    <name evidence="2" type="ORF">JKP88DRAFT_207174</name>
</gene>
<name>A0A835Z4J4_9STRA</name>
<dbReference type="Gene3D" id="3.30.70.1060">
    <property type="entry name" value="Dimeric alpha+beta barrel"/>
    <property type="match status" value="1"/>
</dbReference>
<dbReference type="InterPro" id="IPR005545">
    <property type="entry name" value="YCII"/>
</dbReference>
<sequence>MADKRLYVITCVDDQSCGPADPPAEPRSGSAKRIGIYAEHKAYQASTADPDSPNFITKITAGPMVTDDGKYMVGSSFIVEGTREQVEAFYKNDPFYKAGVWASITCEQYFSVQGIQARPPSSL</sequence>
<dbReference type="EMBL" id="JAFCMP010000094">
    <property type="protein sequence ID" value="KAG5187116.1"/>
    <property type="molecule type" value="Genomic_DNA"/>
</dbReference>
<dbReference type="Pfam" id="PF03795">
    <property type="entry name" value="YCII"/>
    <property type="match status" value="1"/>
</dbReference>
<feature type="domain" description="YCII-related" evidence="1">
    <location>
        <begin position="31"/>
        <end position="104"/>
    </location>
</feature>
<dbReference type="AlphaFoldDB" id="A0A835Z4J4"/>
<proteinExistence type="predicted"/>
<evidence type="ECO:0000313" key="2">
    <source>
        <dbReference type="EMBL" id="KAG5187116.1"/>
    </source>
</evidence>
<dbReference type="Proteomes" id="UP000664859">
    <property type="component" value="Unassembled WGS sequence"/>
</dbReference>
<organism evidence="2 3">
    <name type="scientific">Tribonema minus</name>
    <dbReference type="NCBI Taxonomy" id="303371"/>
    <lineage>
        <taxon>Eukaryota</taxon>
        <taxon>Sar</taxon>
        <taxon>Stramenopiles</taxon>
        <taxon>Ochrophyta</taxon>
        <taxon>PX clade</taxon>
        <taxon>Xanthophyceae</taxon>
        <taxon>Tribonematales</taxon>
        <taxon>Tribonemataceae</taxon>
        <taxon>Tribonema</taxon>
    </lineage>
</organism>
<dbReference type="InterPro" id="IPR011008">
    <property type="entry name" value="Dimeric_a/b-barrel"/>
</dbReference>
<evidence type="ECO:0000259" key="1">
    <source>
        <dbReference type="Pfam" id="PF03795"/>
    </source>
</evidence>